<sequence length="397" mass="44348">MLLTSIITSDALVGCVFLVVIALVSLRLLPVHFISEWGDAAPSVSIAATAYDLYEKVSKSSARKARTTFHSGVLKAGSTKWIADEIGYAEKLERFERAIEVNAVVSSEISKLATTNDKTSPGGNHKRMDRVAGDVPDVGVEDHAKVREALKHFVRDWSEEGRRERSKAFGLVLDALQRLESDVSRRREKRLLVPGAGLGRLAWEISQLGFDTTANERSHFMNLALKFLLSPQTTREVNQHKLHPFIHWWSHQRSTSSTFRQVSFPDVVPRLSDTFHLAEGDFFKLSASWSYVVTLFFIDTSLNVIKTIQHIYSLLEPGGVWINLGPLLWASSGVALELSLDEVLQVAELVGFELLPVNESGESVSMVECEYTSDPEAMMRWLYAAAFWIARKPVSSN</sequence>
<dbReference type="Pfam" id="PF07942">
    <property type="entry name" value="CARME"/>
    <property type="match status" value="1"/>
</dbReference>
<keyword evidence="3" id="KW-1185">Reference proteome</keyword>
<keyword evidence="1" id="KW-1133">Transmembrane helix</keyword>
<protein>
    <submittedName>
        <fullName evidence="2">N2227-like protein-domain-containing protein</fullName>
    </submittedName>
</protein>
<dbReference type="EMBL" id="WIUZ02000013">
    <property type="protein sequence ID" value="KAF9781565.1"/>
    <property type="molecule type" value="Genomic_DNA"/>
</dbReference>
<dbReference type="OrthoDB" id="978at2759"/>
<dbReference type="SUPFAM" id="SSF53335">
    <property type="entry name" value="S-adenosyl-L-methionine-dependent methyltransferases"/>
    <property type="match status" value="1"/>
</dbReference>
<dbReference type="GO" id="GO:0008757">
    <property type="term" value="F:S-adenosylmethionine-dependent methyltransferase activity"/>
    <property type="evidence" value="ECO:0007669"/>
    <property type="project" value="InterPro"/>
</dbReference>
<dbReference type="InterPro" id="IPR029063">
    <property type="entry name" value="SAM-dependent_MTases_sf"/>
</dbReference>
<accession>A0A9P6H853</accession>
<reference evidence="2" key="2">
    <citation type="submission" date="2020-11" db="EMBL/GenBank/DDBJ databases">
        <authorList>
            <consortium name="DOE Joint Genome Institute"/>
            <person name="Kuo A."/>
            <person name="Miyauchi S."/>
            <person name="Kiss E."/>
            <person name="Drula E."/>
            <person name="Kohler A."/>
            <person name="Sanchez-Garcia M."/>
            <person name="Andreopoulos B."/>
            <person name="Barry K.W."/>
            <person name="Bonito G."/>
            <person name="Buee M."/>
            <person name="Carver A."/>
            <person name="Chen C."/>
            <person name="Cichocki N."/>
            <person name="Clum A."/>
            <person name="Culley D."/>
            <person name="Crous P.W."/>
            <person name="Fauchery L."/>
            <person name="Girlanda M."/>
            <person name="Hayes R."/>
            <person name="Keri Z."/>
            <person name="Labutti K."/>
            <person name="Lipzen A."/>
            <person name="Lombard V."/>
            <person name="Magnuson J."/>
            <person name="Maillard F."/>
            <person name="Morin E."/>
            <person name="Murat C."/>
            <person name="Nolan M."/>
            <person name="Ohm R."/>
            <person name="Pangilinan J."/>
            <person name="Pereira M."/>
            <person name="Perotto S."/>
            <person name="Peter M."/>
            <person name="Riley R."/>
            <person name="Sitrit Y."/>
            <person name="Stielow B."/>
            <person name="Szollosi G."/>
            <person name="Zifcakova L."/>
            <person name="Stursova M."/>
            <person name="Spatafora J.W."/>
            <person name="Tedersoo L."/>
            <person name="Vaario L.-M."/>
            <person name="Yamada A."/>
            <person name="Yan M."/>
            <person name="Wang P."/>
            <person name="Xu J."/>
            <person name="Bruns T."/>
            <person name="Baldrian P."/>
            <person name="Vilgalys R."/>
            <person name="Henrissat B."/>
            <person name="Grigoriev I.V."/>
            <person name="Hibbett D."/>
            <person name="Nagy L.G."/>
            <person name="Martin F.M."/>
        </authorList>
    </citation>
    <scope>NUCLEOTIDE SEQUENCE</scope>
    <source>
        <strain evidence="2">UH-Tt-Lm1</strain>
    </source>
</reference>
<gene>
    <name evidence="2" type="ORF">BJ322DRAFT_1010669</name>
</gene>
<dbReference type="Gene3D" id="3.40.50.150">
    <property type="entry name" value="Vaccinia Virus protein VP39"/>
    <property type="match status" value="1"/>
</dbReference>
<keyword evidence="1" id="KW-0472">Membrane</keyword>
<dbReference type="AlphaFoldDB" id="A0A9P6H853"/>
<dbReference type="PANTHER" id="PTHR12303:SF13">
    <property type="match status" value="1"/>
</dbReference>
<reference evidence="2" key="1">
    <citation type="journal article" date="2020" name="Nat. Commun.">
        <title>Large-scale genome sequencing of mycorrhizal fungi provides insights into the early evolution of symbiotic traits.</title>
        <authorList>
            <person name="Miyauchi S."/>
            <person name="Kiss E."/>
            <person name="Kuo A."/>
            <person name="Drula E."/>
            <person name="Kohler A."/>
            <person name="Sanchez-Garcia M."/>
            <person name="Morin E."/>
            <person name="Andreopoulos B."/>
            <person name="Barry K.W."/>
            <person name="Bonito G."/>
            <person name="Buee M."/>
            <person name="Carver A."/>
            <person name="Chen C."/>
            <person name="Cichocki N."/>
            <person name="Clum A."/>
            <person name="Culley D."/>
            <person name="Crous P.W."/>
            <person name="Fauchery L."/>
            <person name="Girlanda M."/>
            <person name="Hayes R.D."/>
            <person name="Keri Z."/>
            <person name="LaButti K."/>
            <person name="Lipzen A."/>
            <person name="Lombard V."/>
            <person name="Magnuson J."/>
            <person name="Maillard F."/>
            <person name="Murat C."/>
            <person name="Nolan M."/>
            <person name="Ohm R.A."/>
            <person name="Pangilinan J."/>
            <person name="Pereira M.F."/>
            <person name="Perotto S."/>
            <person name="Peter M."/>
            <person name="Pfister S."/>
            <person name="Riley R."/>
            <person name="Sitrit Y."/>
            <person name="Stielow J.B."/>
            <person name="Szollosi G."/>
            <person name="Zifcakova L."/>
            <person name="Stursova M."/>
            <person name="Spatafora J.W."/>
            <person name="Tedersoo L."/>
            <person name="Vaario L.M."/>
            <person name="Yamada A."/>
            <person name="Yan M."/>
            <person name="Wang P."/>
            <person name="Xu J."/>
            <person name="Bruns T."/>
            <person name="Baldrian P."/>
            <person name="Vilgalys R."/>
            <person name="Dunand C."/>
            <person name="Henrissat B."/>
            <person name="Grigoriev I.V."/>
            <person name="Hibbett D."/>
            <person name="Nagy L.G."/>
            <person name="Martin F.M."/>
        </authorList>
    </citation>
    <scope>NUCLEOTIDE SEQUENCE</scope>
    <source>
        <strain evidence="2">UH-Tt-Lm1</strain>
    </source>
</reference>
<name>A0A9P6H853_9AGAM</name>
<comment type="caution">
    <text evidence="2">The sequence shown here is derived from an EMBL/GenBank/DDBJ whole genome shotgun (WGS) entry which is preliminary data.</text>
</comment>
<proteinExistence type="predicted"/>
<evidence type="ECO:0000313" key="3">
    <source>
        <dbReference type="Proteomes" id="UP000736335"/>
    </source>
</evidence>
<dbReference type="PANTHER" id="PTHR12303">
    <property type="entry name" value="CARNOSINE N-METHYLTRANSFERASE"/>
    <property type="match status" value="1"/>
</dbReference>
<dbReference type="SMART" id="SM01296">
    <property type="entry name" value="N2227"/>
    <property type="match status" value="1"/>
</dbReference>
<organism evidence="2 3">
    <name type="scientific">Thelephora terrestris</name>
    <dbReference type="NCBI Taxonomy" id="56493"/>
    <lineage>
        <taxon>Eukaryota</taxon>
        <taxon>Fungi</taxon>
        <taxon>Dikarya</taxon>
        <taxon>Basidiomycota</taxon>
        <taxon>Agaricomycotina</taxon>
        <taxon>Agaricomycetes</taxon>
        <taxon>Thelephorales</taxon>
        <taxon>Thelephoraceae</taxon>
        <taxon>Thelephora</taxon>
    </lineage>
</organism>
<evidence type="ECO:0000313" key="2">
    <source>
        <dbReference type="EMBL" id="KAF9781565.1"/>
    </source>
</evidence>
<dbReference type="InterPro" id="IPR012901">
    <property type="entry name" value="CARME"/>
</dbReference>
<feature type="transmembrane region" description="Helical" evidence="1">
    <location>
        <begin position="6"/>
        <end position="26"/>
    </location>
</feature>
<keyword evidence="1" id="KW-0812">Transmembrane</keyword>
<dbReference type="Proteomes" id="UP000736335">
    <property type="component" value="Unassembled WGS sequence"/>
</dbReference>
<evidence type="ECO:0000256" key="1">
    <source>
        <dbReference type="SAM" id="Phobius"/>
    </source>
</evidence>